<dbReference type="GO" id="GO:0005886">
    <property type="term" value="C:plasma membrane"/>
    <property type="evidence" value="ECO:0007669"/>
    <property type="project" value="UniProtKB-SubCell"/>
</dbReference>
<comment type="caution">
    <text evidence="8">The sequence shown here is derived from an EMBL/GenBank/DDBJ whole genome shotgun (WGS) entry which is preliminary data.</text>
</comment>
<dbReference type="Pfam" id="PF02687">
    <property type="entry name" value="FtsX"/>
    <property type="match status" value="2"/>
</dbReference>
<dbReference type="InterPro" id="IPR038766">
    <property type="entry name" value="Membrane_comp_ABC_pdt"/>
</dbReference>
<name>A0A850RCV7_9GAMM</name>
<dbReference type="Proteomes" id="UP000592294">
    <property type="component" value="Unassembled WGS sequence"/>
</dbReference>
<dbReference type="AlphaFoldDB" id="A0A850RCV7"/>
<accession>A0A850RCV7</accession>
<keyword evidence="2" id="KW-1003">Cell membrane</keyword>
<reference evidence="8 9" key="1">
    <citation type="submission" date="2020-06" db="EMBL/GenBank/DDBJ databases">
        <title>Whole-genome sequence of Allochromatium humboldtianum DSM 21881, type strain.</title>
        <authorList>
            <person name="Kyndt J.A."/>
            <person name="Meyer T.E."/>
        </authorList>
    </citation>
    <scope>NUCLEOTIDE SEQUENCE [LARGE SCALE GENOMIC DNA]</scope>
    <source>
        <strain evidence="8 9">DSM 21881</strain>
    </source>
</reference>
<feature type="transmembrane region" description="Helical" evidence="6">
    <location>
        <begin position="307"/>
        <end position="329"/>
    </location>
</feature>
<sequence length="830" mass="88760">MNAWCLTLRLLRQDWRSGELYLLSAALVLTVAAITAVGFFTDRVEATLERQGSALIAADLALESSRPLDVRFADAAQARGLRTARTLEFRSVVMGERPQLVLMKAVDPDYPLRGRLRIGEALDAPDRPVESGPPAGEVWVESRLLRLLDLRIGDSLGVGESRLRIGAILTDEPDQGRSFFNIAPRVLMNRADLDATGLIGPASRVTHRLLIAGAATAIDAYRDWAGSRLAANVTLTDALEARPEFGSAVERASRFLHLATLVTLLVAGAAIALASQRLVERQTDAVAVMRCLGAPRHLLMRVLIGRLVLFGLGASLIGCLLGWLGQAGLLAALADWLGTDLPPASPAPVLVGLATGLITLLGFAVPPLIQLARVPPLRAIRRDLGTPRVSAALALGAAGLALALLILWQAQDLELGLKLLGGVLATLLALIGVVLLLVRLAGRLAGRARGVWRLGLAALTRRPGAAVLQIAGFGIGILALLLLAVVRVDLLESWRETVPEGAPNYFLINIQPHEVEPLRTFLNEAGIATPELHPMISGRLTRIGEHAVEPSDYDNPRAERLASREFNLSYGTEPQPDNRIVAGRWWSQGAEAAPQFSVESGIAETLGIALGDELTFWVSGHEVSGPVTSLREVRWDSFNVNFFVVASPALLRNEAATFITSFHLPAEREAVIAELARRFPSVTTLDVEAILGQVRQVIDRGVLAVEYVFLFTLGAGLLVMYAGIQASLEQRRSEHGILRTLGAGRRTLLSSLAVEFTAAGLLAGLLASVFAEATGWLLAEQIFELEFGFNPGLWAVGVLGSGLAIGLAGTLATYPLLIHPPLRALRGGNS</sequence>
<keyword evidence="4 6" id="KW-1133">Transmembrane helix</keyword>
<evidence type="ECO:0000256" key="3">
    <source>
        <dbReference type="ARBA" id="ARBA00022692"/>
    </source>
</evidence>
<feature type="transmembrane region" description="Helical" evidence="6">
    <location>
        <begin position="707"/>
        <end position="728"/>
    </location>
</feature>
<dbReference type="PANTHER" id="PTHR30287:SF1">
    <property type="entry name" value="INNER MEMBRANE PROTEIN"/>
    <property type="match status" value="1"/>
</dbReference>
<keyword evidence="5 6" id="KW-0472">Membrane</keyword>
<evidence type="ECO:0000313" key="9">
    <source>
        <dbReference type="Proteomes" id="UP000592294"/>
    </source>
</evidence>
<feature type="transmembrane region" description="Helical" evidence="6">
    <location>
        <begin position="420"/>
        <end position="442"/>
    </location>
</feature>
<feature type="transmembrane region" description="Helical" evidence="6">
    <location>
        <begin position="791"/>
        <end position="817"/>
    </location>
</feature>
<keyword evidence="3 6" id="KW-0812">Transmembrane</keyword>
<feature type="domain" description="ABC3 transporter permease C-terminal" evidence="7">
    <location>
        <begin position="709"/>
        <end position="820"/>
    </location>
</feature>
<evidence type="ECO:0000313" key="8">
    <source>
        <dbReference type="EMBL" id="NVZ11168.1"/>
    </source>
</evidence>
<dbReference type="InterPro" id="IPR003838">
    <property type="entry name" value="ABC3_permease_C"/>
</dbReference>
<gene>
    <name evidence="8" type="ORF">HW932_18105</name>
</gene>
<feature type="transmembrane region" description="Helical" evidence="6">
    <location>
        <begin position="349"/>
        <end position="369"/>
    </location>
</feature>
<evidence type="ECO:0000256" key="2">
    <source>
        <dbReference type="ARBA" id="ARBA00022475"/>
    </source>
</evidence>
<comment type="subcellular location">
    <subcellularLocation>
        <location evidence="1">Cell membrane</location>
        <topology evidence="1">Multi-pass membrane protein</topology>
    </subcellularLocation>
</comment>
<evidence type="ECO:0000259" key="7">
    <source>
        <dbReference type="Pfam" id="PF02687"/>
    </source>
</evidence>
<dbReference type="EMBL" id="JABZEO010000017">
    <property type="protein sequence ID" value="NVZ11168.1"/>
    <property type="molecule type" value="Genomic_DNA"/>
</dbReference>
<protein>
    <submittedName>
        <fullName evidence="8">ABC transporter permease</fullName>
    </submittedName>
</protein>
<evidence type="ECO:0000256" key="4">
    <source>
        <dbReference type="ARBA" id="ARBA00022989"/>
    </source>
</evidence>
<feature type="domain" description="ABC3 transporter permease C-terminal" evidence="7">
    <location>
        <begin position="260"/>
        <end position="375"/>
    </location>
</feature>
<feature type="transmembrane region" description="Helical" evidence="6">
    <location>
        <begin position="389"/>
        <end position="408"/>
    </location>
</feature>
<proteinExistence type="predicted"/>
<organism evidence="8 9">
    <name type="scientific">Allochromatium humboldtianum</name>
    <dbReference type="NCBI Taxonomy" id="504901"/>
    <lineage>
        <taxon>Bacteria</taxon>
        <taxon>Pseudomonadati</taxon>
        <taxon>Pseudomonadota</taxon>
        <taxon>Gammaproteobacteria</taxon>
        <taxon>Chromatiales</taxon>
        <taxon>Chromatiaceae</taxon>
        <taxon>Allochromatium</taxon>
    </lineage>
</organism>
<dbReference type="PANTHER" id="PTHR30287">
    <property type="entry name" value="MEMBRANE COMPONENT OF PREDICTED ABC SUPERFAMILY METABOLITE UPTAKE TRANSPORTER"/>
    <property type="match status" value="1"/>
</dbReference>
<feature type="transmembrane region" description="Helical" evidence="6">
    <location>
        <begin position="20"/>
        <end position="40"/>
    </location>
</feature>
<evidence type="ECO:0000256" key="6">
    <source>
        <dbReference type="SAM" id="Phobius"/>
    </source>
</evidence>
<keyword evidence="9" id="KW-1185">Reference proteome</keyword>
<feature type="transmembrane region" description="Helical" evidence="6">
    <location>
        <begin position="463"/>
        <end position="486"/>
    </location>
</feature>
<feature type="transmembrane region" description="Helical" evidence="6">
    <location>
        <begin position="748"/>
        <end position="771"/>
    </location>
</feature>
<evidence type="ECO:0000256" key="1">
    <source>
        <dbReference type="ARBA" id="ARBA00004651"/>
    </source>
</evidence>
<evidence type="ECO:0000256" key="5">
    <source>
        <dbReference type="ARBA" id="ARBA00023136"/>
    </source>
</evidence>
<dbReference type="RefSeq" id="WP_176977890.1">
    <property type="nucleotide sequence ID" value="NZ_JABZEO010000017.1"/>
</dbReference>
<feature type="transmembrane region" description="Helical" evidence="6">
    <location>
        <begin position="255"/>
        <end position="274"/>
    </location>
</feature>